<evidence type="ECO:0000256" key="4">
    <source>
        <dbReference type="ARBA" id="ARBA00022771"/>
    </source>
</evidence>
<feature type="domain" description="C2H2-type" evidence="11">
    <location>
        <begin position="355"/>
        <end position="379"/>
    </location>
</feature>
<dbReference type="FunFam" id="3.30.160.60:FF:000965">
    <property type="entry name" value="Neurotrophin receptor-interacting factor homolog"/>
    <property type="match status" value="1"/>
</dbReference>
<evidence type="ECO:0000256" key="1">
    <source>
        <dbReference type="ARBA" id="ARBA00004123"/>
    </source>
</evidence>
<evidence type="ECO:0000256" key="6">
    <source>
        <dbReference type="ARBA" id="ARBA00023015"/>
    </source>
</evidence>
<dbReference type="PROSITE" id="PS00028">
    <property type="entry name" value="ZINC_FINGER_C2H2_1"/>
    <property type="match status" value="6"/>
</dbReference>
<sequence>MYSIKLEYDKKDLNSGVCRGCLSTDRRVTILRNHVDLFLSLLGAQQQFCEPRLILCWECVAHLKKIQSFQNRIQHAQFVLQQSVYKLDNIPITALSNLATVKKDFYDAAFEHSTEITAIKPNEEKDPNDFLVEIVKQEQIDDDFNNEEHNFNNDSYSDNEILTIDYNKLKELENTHINIKNERSKTKSHEIKKQSIHKYECKANITKLDVDFSDTKKHCSKIVLDEKEIEEVLERDKASYGLGKLPYKCQNCKNAYRRSVDLKRHETFNHMESPPPRCLECNASISSWEALHTHWRRHNVYLKCVACGWLSHSRASLTKHLSHSHTRLYACLGCDVVCSTLREFSNHYKESHERIICDHCGKSFVKKKTLEIHIKRHHTPATCVECNRTYAHYHVLENHYRMHHPHLTRSNHSVELAYCVECDKQFPSEYKYKRHLATAAKHTPPKRVRVPCPECGKVFARKIRMTNHYKSVHVNTTKHRCDICNKTFCSAFSARTHRQHVHEKIPMPKNKMCDICGRGFSTNRILANHRRTHTGERPYKCAHCPATFAQSTAMRTHERTQHHKAREPVQSL</sequence>
<keyword evidence="7" id="KW-0238">DNA-binding</keyword>
<feature type="domain" description="C2H2-type" evidence="11">
    <location>
        <begin position="479"/>
        <end position="502"/>
    </location>
</feature>
<dbReference type="GO" id="GO:0008270">
    <property type="term" value="F:zinc ion binding"/>
    <property type="evidence" value="ECO:0007669"/>
    <property type="project" value="UniProtKB-KW"/>
</dbReference>
<reference evidence="12 13" key="1">
    <citation type="submission" date="2024-06" db="EMBL/GenBank/DDBJ databases">
        <title>A chromosome-level genome assembly of beet webworm, Loxostege sticticalis.</title>
        <authorList>
            <person name="Zhang Y."/>
        </authorList>
    </citation>
    <scope>NUCLEOTIDE SEQUENCE [LARGE SCALE GENOMIC DNA]</scope>
    <source>
        <strain evidence="12">AQ028</strain>
        <tissue evidence="12">Male pupae</tissue>
    </source>
</reference>
<evidence type="ECO:0000313" key="13">
    <source>
        <dbReference type="Proteomes" id="UP001549921"/>
    </source>
</evidence>
<keyword evidence="5" id="KW-0862">Zinc</keyword>
<comment type="subcellular location">
    <subcellularLocation>
        <location evidence="1">Nucleus</location>
    </subcellularLocation>
</comment>
<comment type="caution">
    <text evidence="12">The sequence shown here is derived from an EMBL/GenBank/DDBJ whole genome shotgun (WGS) entry which is preliminary data.</text>
</comment>
<evidence type="ECO:0000256" key="8">
    <source>
        <dbReference type="ARBA" id="ARBA00023163"/>
    </source>
</evidence>
<evidence type="ECO:0000256" key="5">
    <source>
        <dbReference type="ARBA" id="ARBA00022833"/>
    </source>
</evidence>
<dbReference type="SUPFAM" id="SSF57667">
    <property type="entry name" value="beta-beta-alpha zinc fingers"/>
    <property type="match status" value="4"/>
</dbReference>
<evidence type="ECO:0000256" key="9">
    <source>
        <dbReference type="ARBA" id="ARBA00023242"/>
    </source>
</evidence>
<dbReference type="PROSITE" id="PS50157">
    <property type="entry name" value="ZINC_FINGER_C2H2_2"/>
    <property type="match status" value="7"/>
</dbReference>
<dbReference type="Proteomes" id="UP001549921">
    <property type="component" value="Unassembled WGS sequence"/>
</dbReference>
<keyword evidence="8" id="KW-0804">Transcription</keyword>
<dbReference type="Pfam" id="PF13894">
    <property type="entry name" value="zf-C2H2_4"/>
    <property type="match status" value="1"/>
</dbReference>
<keyword evidence="4 10" id="KW-0863">Zinc-finger</keyword>
<keyword evidence="3" id="KW-0677">Repeat</keyword>
<accession>A0ABD0S226</accession>
<dbReference type="FunFam" id="3.30.160.60:FF:000446">
    <property type="entry name" value="Zinc finger protein"/>
    <property type="match status" value="1"/>
</dbReference>
<keyword evidence="2" id="KW-0479">Metal-binding</keyword>
<feature type="domain" description="C2H2-type" evidence="11">
    <location>
        <begin position="511"/>
        <end position="538"/>
    </location>
</feature>
<evidence type="ECO:0000256" key="7">
    <source>
        <dbReference type="ARBA" id="ARBA00023125"/>
    </source>
</evidence>
<evidence type="ECO:0000259" key="11">
    <source>
        <dbReference type="PROSITE" id="PS50157"/>
    </source>
</evidence>
<name>A0ABD0S226_LOXSC</name>
<dbReference type="GO" id="GO:0003677">
    <property type="term" value="F:DNA binding"/>
    <property type="evidence" value="ECO:0007669"/>
    <property type="project" value="UniProtKB-KW"/>
</dbReference>
<dbReference type="InterPro" id="IPR022755">
    <property type="entry name" value="Znf_C2H2_jaz"/>
</dbReference>
<dbReference type="InterPro" id="IPR036236">
    <property type="entry name" value="Znf_C2H2_sf"/>
</dbReference>
<dbReference type="Pfam" id="PF00096">
    <property type="entry name" value="zf-C2H2"/>
    <property type="match status" value="3"/>
</dbReference>
<protein>
    <recommendedName>
        <fullName evidence="11">C2H2-type domain-containing protein</fullName>
    </recommendedName>
</protein>
<dbReference type="Pfam" id="PF12171">
    <property type="entry name" value="zf-C2H2_jaz"/>
    <property type="match status" value="1"/>
</dbReference>
<dbReference type="EMBL" id="JBEDNZ010000043">
    <property type="protein sequence ID" value="KAL0803300.1"/>
    <property type="molecule type" value="Genomic_DNA"/>
</dbReference>
<gene>
    <name evidence="12" type="ORF">ABMA28_017210</name>
</gene>
<dbReference type="PANTHER" id="PTHR24409:SF295">
    <property type="entry name" value="AZ2-RELATED"/>
    <property type="match status" value="1"/>
</dbReference>
<dbReference type="SMART" id="SM00355">
    <property type="entry name" value="ZnF_C2H2"/>
    <property type="match status" value="11"/>
</dbReference>
<keyword evidence="9" id="KW-0539">Nucleus</keyword>
<feature type="domain" description="C2H2-type" evidence="11">
    <location>
        <begin position="539"/>
        <end position="568"/>
    </location>
</feature>
<dbReference type="GO" id="GO:0005634">
    <property type="term" value="C:nucleus"/>
    <property type="evidence" value="ECO:0007669"/>
    <property type="project" value="UniProtKB-SubCell"/>
</dbReference>
<dbReference type="AlphaFoldDB" id="A0ABD0S226"/>
<dbReference type="PANTHER" id="PTHR24409">
    <property type="entry name" value="ZINC FINGER PROTEIN 142"/>
    <property type="match status" value="1"/>
</dbReference>
<dbReference type="InterPro" id="IPR013087">
    <property type="entry name" value="Znf_C2H2_type"/>
</dbReference>
<feature type="domain" description="C2H2-type" evidence="11">
    <location>
        <begin position="247"/>
        <end position="275"/>
    </location>
</feature>
<dbReference type="Gene3D" id="3.30.160.60">
    <property type="entry name" value="Classic Zinc Finger"/>
    <property type="match status" value="5"/>
</dbReference>
<proteinExistence type="predicted"/>
<evidence type="ECO:0000313" key="12">
    <source>
        <dbReference type="EMBL" id="KAL0803300.1"/>
    </source>
</evidence>
<keyword evidence="6" id="KW-0805">Transcription regulation</keyword>
<evidence type="ECO:0000256" key="2">
    <source>
        <dbReference type="ARBA" id="ARBA00022723"/>
    </source>
</evidence>
<evidence type="ECO:0000256" key="3">
    <source>
        <dbReference type="ARBA" id="ARBA00022737"/>
    </source>
</evidence>
<feature type="domain" description="C2H2-type" evidence="11">
    <location>
        <begin position="450"/>
        <end position="478"/>
    </location>
</feature>
<organism evidence="12 13">
    <name type="scientific">Loxostege sticticalis</name>
    <name type="common">Beet webworm moth</name>
    <dbReference type="NCBI Taxonomy" id="481309"/>
    <lineage>
        <taxon>Eukaryota</taxon>
        <taxon>Metazoa</taxon>
        <taxon>Ecdysozoa</taxon>
        <taxon>Arthropoda</taxon>
        <taxon>Hexapoda</taxon>
        <taxon>Insecta</taxon>
        <taxon>Pterygota</taxon>
        <taxon>Neoptera</taxon>
        <taxon>Endopterygota</taxon>
        <taxon>Lepidoptera</taxon>
        <taxon>Glossata</taxon>
        <taxon>Ditrysia</taxon>
        <taxon>Pyraloidea</taxon>
        <taxon>Crambidae</taxon>
        <taxon>Pyraustinae</taxon>
        <taxon>Loxostege</taxon>
    </lineage>
</organism>
<evidence type="ECO:0000256" key="10">
    <source>
        <dbReference type="PROSITE-ProRule" id="PRU00042"/>
    </source>
</evidence>
<feature type="domain" description="C2H2-type" evidence="11">
    <location>
        <begin position="381"/>
        <end position="403"/>
    </location>
</feature>